<evidence type="ECO:0008006" key="5">
    <source>
        <dbReference type="Google" id="ProtNLM"/>
    </source>
</evidence>
<name>A0ABP7CK78_9MICC</name>
<feature type="transmembrane region" description="Helical" evidence="2">
    <location>
        <begin position="209"/>
        <end position="231"/>
    </location>
</feature>
<evidence type="ECO:0000256" key="1">
    <source>
        <dbReference type="SAM" id="MobiDB-lite"/>
    </source>
</evidence>
<dbReference type="Proteomes" id="UP001500752">
    <property type="component" value="Unassembled WGS sequence"/>
</dbReference>
<evidence type="ECO:0000313" key="4">
    <source>
        <dbReference type="Proteomes" id="UP001500752"/>
    </source>
</evidence>
<feature type="region of interest" description="Disordered" evidence="1">
    <location>
        <begin position="1"/>
        <end position="62"/>
    </location>
</feature>
<reference evidence="4" key="1">
    <citation type="journal article" date="2019" name="Int. J. Syst. Evol. Microbiol.">
        <title>The Global Catalogue of Microorganisms (GCM) 10K type strain sequencing project: providing services to taxonomists for standard genome sequencing and annotation.</title>
        <authorList>
            <consortium name="The Broad Institute Genomics Platform"/>
            <consortium name="The Broad Institute Genome Sequencing Center for Infectious Disease"/>
            <person name="Wu L."/>
            <person name="Ma J."/>
        </authorList>
    </citation>
    <scope>NUCLEOTIDE SEQUENCE [LARGE SCALE GENOMIC DNA]</scope>
    <source>
        <strain evidence="4">JCM 30742</strain>
    </source>
</reference>
<gene>
    <name evidence="3" type="ORF">GCM10023081_32000</name>
</gene>
<keyword evidence="2" id="KW-1133">Transmembrane helix</keyword>
<feature type="compositionally biased region" description="Low complexity" evidence="1">
    <location>
        <begin position="37"/>
        <end position="57"/>
    </location>
</feature>
<feature type="transmembrane region" description="Helical" evidence="2">
    <location>
        <begin position="138"/>
        <end position="157"/>
    </location>
</feature>
<dbReference type="EMBL" id="BAABEO010000020">
    <property type="protein sequence ID" value="GAA3692134.1"/>
    <property type="molecule type" value="Genomic_DNA"/>
</dbReference>
<feature type="compositionally biased region" description="Acidic residues" evidence="1">
    <location>
        <begin position="24"/>
        <end position="36"/>
    </location>
</feature>
<feature type="transmembrane region" description="Helical" evidence="2">
    <location>
        <begin position="68"/>
        <end position="88"/>
    </location>
</feature>
<sequence>MSRAVVTSGGKAPPALPSAPDGLFEPDDLAEPDDLVGPDGLAGPGAPAPAGRATGPASRWSPGRGTTVSLGALCLLAWAASIAVGMWVDCGPVLHRVGLAGHILALAVAFGAILVVDWVGFLWLLGKREIRDTGRLEAAAQPLIWGGLAALLATGAMIKPDLSNPLTQVKMACVLVLMLNGVALAPAMRRLHGLPADTRFTAMAARLRARLLVALTISQACWWTCILVGLLNSTLRRWGGSGGS</sequence>
<accession>A0ABP7CK78</accession>
<keyword evidence="2" id="KW-0472">Membrane</keyword>
<protein>
    <recommendedName>
        <fullName evidence="5">Integral membrane protein</fullName>
    </recommendedName>
</protein>
<comment type="caution">
    <text evidence="3">The sequence shown here is derived from an EMBL/GenBank/DDBJ whole genome shotgun (WGS) entry which is preliminary data.</text>
</comment>
<dbReference type="RefSeq" id="WP_345152284.1">
    <property type="nucleotide sequence ID" value="NZ_BAABEO010000020.1"/>
</dbReference>
<evidence type="ECO:0000256" key="2">
    <source>
        <dbReference type="SAM" id="Phobius"/>
    </source>
</evidence>
<feature type="transmembrane region" description="Helical" evidence="2">
    <location>
        <begin position="169"/>
        <end position="188"/>
    </location>
</feature>
<keyword evidence="2" id="KW-0812">Transmembrane</keyword>
<proteinExistence type="predicted"/>
<keyword evidence="4" id="KW-1185">Reference proteome</keyword>
<feature type="transmembrane region" description="Helical" evidence="2">
    <location>
        <begin position="100"/>
        <end position="126"/>
    </location>
</feature>
<evidence type="ECO:0000313" key="3">
    <source>
        <dbReference type="EMBL" id="GAA3692134.1"/>
    </source>
</evidence>
<organism evidence="3 4">
    <name type="scientific">Arthrobacter ginkgonis</name>
    <dbReference type="NCBI Taxonomy" id="1630594"/>
    <lineage>
        <taxon>Bacteria</taxon>
        <taxon>Bacillati</taxon>
        <taxon>Actinomycetota</taxon>
        <taxon>Actinomycetes</taxon>
        <taxon>Micrococcales</taxon>
        <taxon>Micrococcaceae</taxon>
        <taxon>Arthrobacter</taxon>
    </lineage>
</organism>